<dbReference type="GO" id="GO:0051287">
    <property type="term" value="F:NAD binding"/>
    <property type="evidence" value="ECO:0007669"/>
    <property type="project" value="InterPro"/>
</dbReference>
<evidence type="ECO:0000256" key="2">
    <source>
        <dbReference type="ARBA" id="ARBA00023002"/>
    </source>
</evidence>
<comment type="similarity">
    <text evidence="1 4">Belongs to the D-isomer specific 2-hydroxyacid dehydrogenase family.</text>
</comment>
<dbReference type="Pfam" id="PF00389">
    <property type="entry name" value="2-Hacid_dh"/>
    <property type="match status" value="1"/>
</dbReference>
<sequence length="331" mass="36504">MKVAFYDAKAYDREAFEKAVEGTELELVFYDFRLSEETASTASGASAVCAFVNDQLDRACLKALVGQGVKMLAMRCAGFNNLDLDSAKELGLSVVRVPAYSPHAVAEHTLALLMTLNRKVHRSYNRVREQNFSLNGLVGFDLNEKTVGILGTGKIGRVTAGIFQGFNCKVIAHDAYPNHQWADDTGVRYTTLQDLLTQSDIVSLHLPLTDDTYHILDADTIPRMKQGVYLVNTSRGKLIESEALIQALKSGHLGGVALDVYEEEEGIFFEDKSGTILQDDKLARLMTFPNVLITAHQAFLTREALAEIARVTLANVENFRDEKPPLEGTSL</sequence>
<dbReference type="InterPro" id="IPR036291">
    <property type="entry name" value="NAD(P)-bd_dom_sf"/>
</dbReference>
<proteinExistence type="inferred from homology"/>
<dbReference type="PROSITE" id="PS00065">
    <property type="entry name" value="D_2_HYDROXYACID_DH_1"/>
    <property type="match status" value="1"/>
</dbReference>
<keyword evidence="8" id="KW-1185">Reference proteome</keyword>
<dbReference type="EMBL" id="BMXI01000007">
    <property type="protein sequence ID" value="GHC52609.1"/>
    <property type="molecule type" value="Genomic_DNA"/>
</dbReference>
<keyword evidence="2 4" id="KW-0560">Oxidoreductase</keyword>
<dbReference type="Gene3D" id="3.40.50.720">
    <property type="entry name" value="NAD(P)-binding Rossmann-like Domain"/>
    <property type="match status" value="2"/>
</dbReference>
<comment type="caution">
    <text evidence="7">The sequence shown here is derived from an EMBL/GenBank/DDBJ whole genome shotgun (WGS) entry which is preliminary data.</text>
</comment>
<gene>
    <name evidence="7" type="primary">ldhA</name>
    <name evidence="7" type="ORF">GCM10007100_18670</name>
</gene>
<evidence type="ECO:0000259" key="5">
    <source>
        <dbReference type="Pfam" id="PF00389"/>
    </source>
</evidence>
<evidence type="ECO:0000256" key="1">
    <source>
        <dbReference type="ARBA" id="ARBA00005854"/>
    </source>
</evidence>
<dbReference type="GO" id="GO:0008720">
    <property type="term" value="F:D-lactate dehydrogenase (NAD+) activity"/>
    <property type="evidence" value="ECO:0007669"/>
    <property type="project" value="TreeGrafter"/>
</dbReference>
<accession>A0A918TQP0</accession>
<keyword evidence="3" id="KW-0520">NAD</keyword>
<dbReference type="SUPFAM" id="SSF51735">
    <property type="entry name" value="NAD(P)-binding Rossmann-fold domains"/>
    <property type="match status" value="1"/>
</dbReference>
<dbReference type="SUPFAM" id="SSF52283">
    <property type="entry name" value="Formate/glycerate dehydrogenase catalytic domain-like"/>
    <property type="match status" value="1"/>
</dbReference>
<dbReference type="PANTHER" id="PTHR43026:SF1">
    <property type="entry name" value="2-HYDROXYACID DEHYDROGENASE HOMOLOG 1-RELATED"/>
    <property type="match status" value="1"/>
</dbReference>
<dbReference type="PANTHER" id="PTHR43026">
    <property type="entry name" value="2-HYDROXYACID DEHYDROGENASE HOMOLOG 1-RELATED"/>
    <property type="match status" value="1"/>
</dbReference>
<dbReference type="CDD" id="cd12183">
    <property type="entry name" value="LDH_like_2"/>
    <property type="match status" value="1"/>
</dbReference>
<dbReference type="InterPro" id="IPR006139">
    <property type="entry name" value="D-isomer_2_OHA_DH_cat_dom"/>
</dbReference>
<name>A0A918TQP0_9BACT</name>
<dbReference type="Proteomes" id="UP000644507">
    <property type="component" value="Unassembled WGS sequence"/>
</dbReference>
<dbReference type="InterPro" id="IPR058205">
    <property type="entry name" value="D-LDH-like"/>
</dbReference>
<reference evidence="7" key="1">
    <citation type="journal article" date="2014" name="Int. J. Syst. Evol. Microbiol.">
        <title>Complete genome sequence of Corynebacterium casei LMG S-19264T (=DSM 44701T), isolated from a smear-ripened cheese.</title>
        <authorList>
            <consortium name="US DOE Joint Genome Institute (JGI-PGF)"/>
            <person name="Walter F."/>
            <person name="Albersmeier A."/>
            <person name="Kalinowski J."/>
            <person name="Ruckert C."/>
        </authorList>
    </citation>
    <scope>NUCLEOTIDE SEQUENCE</scope>
    <source>
        <strain evidence="7">KCTC 12988</strain>
    </source>
</reference>
<dbReference type="PROSITE" id="PS00671">
    <property type="entry name" value="D_2_HYDROXYACID_DH_3"/>
    <property type="match status" value="1"/>
</dbReference>
<organism evidence="7 8">
    <name type="scientific">Roseibacillus persicicus</name>
    <dbReference type="NCBI Taxonomy" id="454148"/>
    <lineage>
        <taxon>Bacteria</taxon>
        <taxon>Pseudomonadati</taxon>
        <taxon>Verrucomicrobiota</taxon>
        <taxon>Verrucomicrobiia</taxon>
        <taxon>Verrucomicrobiales</taxon>
        <taxon>Verrucomicrobiaceae</taxon>
        <taxon>Roseibacillus</taxon>
    </lineage>
</organism>
<dbReference type="AlphaFoldDB" id="A0A918TQP0"/>
<dbReference type="InterPro" id="IPR006140">
    <property type="entry name" value="D-isomer_DH_NAD-bd"/>
</dbReference>
<evidence type="ECO:0000313" key="8">
    <source>
        <dbReference type="Proteomes" id="UP000644507"/>
    </source>
</evidence>
<evidence type="ECO:0000259" key="6">
    <source>
        <dbReference type="Pfam" id="PF02826"/>
    </source>
</evidence>
<dbReference type="RefSeq" id="WP_189569674.1">
    <property type="nucleotide sequence ID" value="NZ_BMXI01000007.1"/>
</dbReference>
<dbReference type="InterPro" id="IPR029753">
    <property type="entry name" value="D-isomer_DH_CS"/>
</dbReference>
<reference evidence="7" key="2">
    <citation type="submission" date="2020-09" db="EMBL/GenBank/DDBJ databases">
        <authorList>
            <person name="Sun Q."/>
            <person name="Kim S."/>
        </authorList>
    </citation>
    <scope>NUCLEOTIDE SEQUENCE</scope>
    <source>
        <strain evidence="7">KCTC 12988</strain>
    </source>
</reference>
<dbReference type="Pfam" id="PF02826">
    <property type="entry name" value="2-Hacid_dh_C"/>
    <property type="match status" value="1"/>
</dbReference>
<dbReference type="PROSITE" id="PS00670">
    <property type="entry name" value="D_2_HYDROXYACID_DH_2"/>
    <property type="match status" value="1"/>
</dbReference>
<evidence type="ECO:0000313" key="7">
    <source>
        <dbReference type="EMBL" id="GHC52609.1"/>
    </source>
</evidence>
<protein>
    <submittedName>
        <fullName evidence="7">Lactate dehydrogenase</fullName>
    </submittedName>
</protein>
<feature type="domain" description="D-isomer specific 2-hydroxyacid dehydrogenase catalytic" evidence="5">
    <location>
        <begin position="3"/>
        <end position="325"/>
    </location>
</feature>
<dbReference type="InterPro" id="IPR029752">
    <property type="entry name" value="D-isomer_DH_CS1"/>
</dbReference>
<feature type="domain" description="D-isomer specific 2-hydroxyacid dehydrogenase NAD-binding" evidence="6">
    <location>
        <begin position="110"/>
        <end position="298"/>
    </location>
</feature>
<evidence type="ECO:0000256" key="3">
    <source>
        <dbReference type="ARBA" id="ARBA00023027"/>
    </source>
</evidence>
<evidence type="ECO:0000256" key="4">
    <source>
        <dbReference type="RuleBase" id="RU003719"/>
    </source>
</evidence>